<dbReference type="InterPro" id="IPR039422">
    <property type="entry name" value="MarR/SlyA-like"/>
</dbReference>
<keyword evidence="1" id="KW-0805">Transcription regulation</keyword>
<organism evidence="5 6">
    <name type="scientific">Arboricoccus pini</name>
    <dbReference type="NCBI Taxonomy" id="1963835"/>
    <lineage>
        <taxon>Bacteria</taxon>
        <taxon>Pseudomonadati</taxon>
        <taxon>Pseudomonadota</taxon>
        <taxon>Alphaproteobacteria</taxon>
        <taxon>Geminicoccales</taxon>
        <taxon>Geminicoccaceae</taxon>
        <taxon>Arboricoccus</taxon>
    </lineage>
</organism>
<dbReference type="Pfam" id="PF12802">
    <property type="entry name" value="MarR_2"/>
    <property type="match status" value="1"/>
</dbReference>
<accession>A0A212RZJ9</accession>
<dbReference type="GO" id="GO:0003677">
    <property type="term" value="F:DNA binding"/>
    <property type="evidence" value="ECO:0007669"/>
    <property type="project" value="UniProtKB-KW"/>
</dbReference>
<reference evidence="5 6" key="1">
    <citation type="submission" date="2017-06" db="EMBL/GenBank/DDBJ databases">
        <authorList>
            <person name="Kim H.J."/>
            <person name="Triplett B.A."/>
        </authorList>
    </citation>
    <scope>NUCLEOTIDE SEQUENCE [LARGE SCALE GENOMIC DNA]</scope>
    <source>
        <strain evidence="5 6">B29T1</strain>
    </source>
</reference>
<dbReference type="Gene3D" id="1.10.10.10">
    <property type="entry name" value="Winged helix-like DNA-binding domain superfamily/Winged helix DNA-binding domain"/>
    <property type="match status" value="1"/>
</dbReference>
<dbReference type="InterPro" id="IPR036388">
    <property type="entry name" value="WH-like_DNA-bd_sf"/>
</dbReference>
<dbReference type="EMBL" id="FYEH01000018">
    <property type="protein sequence ID" value="SNB78301.1"/>
    <property type="molecule type" value="Genomic_DNA"/>
</dbReference>
<dbReference type="Proteomes" id="UP000197065">
    <property type="component" value="Unassembled WGS sequence"/>
</dbReference>
<evidence type="ECO:0000256" key="2">
    <source>
        <dbReference type="ARBA" id="ARBA00023125"/>
    </source>
</evidence>
<feature type="domain" description="HTH marR-type" evidence="4">
    <location>
        <begin position="10"/>
        <end position="143"/>
    </location>
</feature>
<dbReference type="SUPFAM" id="SSF46785">
    <property type="entry name" value="Winged helix' DNA-binding domain"/>
    <property type="match status" value="1"/>
</dbReference>
<dbReference type="InterPro" id="IPR000835">
    <property type="entry name" value="HTH_MarR-typ"/>
</dbReference>
<dbReference type="PROSITE" id="PS01117">
    <property type="entry name" value="HTH_MARR_1"/>
    <property type="match status" value="1"/>
</dbReference>
<proteinExistence type="predicted"/>
<dbReference type="PRINTS" id="PR00598">
    <property type="entry name" value="HTHMARR"/>
</dbReference>
<dbReference type="PANTHER" id="PTHR33164:SF64">
    <property type="entry name" value="TRANSCRIPTIONAL REGULATOR SLYA"/>
    <property type="match status" value="1"/>
</dbReference>
<dbReference type="InterPro" id="IPR023187">
    <property type="entry name" value="Tscrpt_reg_MarR-type_CS"/>
</dbReference>
<dbReference type="PROSITE" id="PS50995">
    <property type="entry name" value="HTH_MARR_2"/>
    <property type="match status" value="1"/>
</dbReference>
<dbReference type="AlphaFoldDB" id="A0A212RZJ9"/>
<keyword evidence="2" id="KW-0238">DNA-binding</keyword>
<dbReference type="SMART" id="SM00347">
    <property type="entry name" value="HTH_MARR"/>
    <property type="match status" value="1"/>
</dbReference>
<keyword evidence="6" id="KW-1185">Reference proteome</keyword>
<protein>
    <submittedName>
        <fullName evidence="5">Transcriptional regulator, MarR family</fullName>
    </submittedName>
</protein>
<dbReference type="InterPro" id="IPR036390">
    <property type="entry name" value="WH_DNA-bd_sf"/>
</dbReference>
<dbReference type="GO" id="GO:0003700">
    <property type="term" value="F:DNA-binding transcription factor activity"/>
    <property type="evidence" value="ECO:0007669"/>
    <property type="project" value="InterPro"/>
</dbReference>
<evidence type="ECO:0000313" key="6">
    <source>
        <dbReference type="Proteomes" id="UP000197065"/>
    </source>
</evidence>
<dbReference type="PANTHER" id="PTHR33164">
    <property type="entry name" value="TRANSCRIPTIONAL REGULATOR, MARR FAMILY"/>
    <property type="match status" value="1"/>
</dbReference>
<evidence type="ECO:0000259" key="4">
    <source>
        <dbReference type="PROSITE" id="PS50995"/>
    </source>
</evidence>
<name>A0A212RZJ9_9PROT</name>
<keyword evidence="3" id="KW-0804">Transcription</keyword>
<dbReference type="RefSeq" id="WP_088562853.1">
    <property type="nucleotide sequence ID" value="NZ_FYEH01000018.1"/>
</dbReference>
<evidence type="ECO:0000313" key="5">
    <source>
        <dbReference type="EMBL" id="SNB78301.1"/>
    </source>
</evidence>
<dbReference type="GO" id="GO:0006950">
    <property type="term" value="P:response to stress"/>
    <property type="evidence" value="ECO:0007669"/>
    <property type="project" value="TreeGrafter"/>
</dbReference>
<evidence type="ECO:0000256" key="3">
    <source>
        <dbReference type="ARBA" id="ARBA00023163"/>
    </source>
</evidence>
<evidence type="ECO:0000256" key="1">
    <source>
        <dbReference type="ARBA" id="ARBA00023015"/>
    </source>
</evidence>
<dbReference type="OrthoDB" id="7427954at2"/>
<gene>
    <name evidence="5" type="ORF">SAMN07250955_11836</name>
</gene>
<sequence length="158" mass="17288">MSTPPISAARQTFGLRLLRVSRLWRRAVNEVLARYNLSESTSLPLFLLRAGGSGLRQGALAAQLGIEGPSLVRLLDRLAAEGLVERWPDPSDRRARTVHLTPSGLALVERIDEVLTDTRLRLTGQVSEAELEVCLGVFDQVETSAARAEPHLGQEGRV</sequence>